<keyword evidence="5" id="KW-0547">Nucleotide-binding</keyword>
<feature type="compositionally biased region" description="Pro residues" evidence="9">
    <location>
        <begin position="561"/>
        <end position="585"/>
    </location>
</feature>
<dbReference type="EC" id="2.7.13.3" evidence="2"/>
<comment type="catalytic activity">
    <reaction evidence="1">
        <text>ATP + protein L-histidine = ADP + protein N-phospho-L-histidine.</text>
        <dbReference type="EC" id="2.7.13.3"/>
    </reaction>
</comment>
<dbReference type="PANTHER" id="PTHR24421:SF10">
    <property type="entry name" value="NITRATE_NITRITE SENSOR PROTEIN NARQ"/>
    <property type="match status" value="1"/>
</dbReference>
<dbReference type="Proteomes" id="UP001631957">
    <property type="component" value="Unassembled WGS sequence"/>
</dbReference>
<dbReference type="InterPro" id="IPR050482">
    <property type="entry name" value="Sensor_HK_TwoCompSys"/>
</dbReference>
<name>A0ABW9I1I3_9ACTN</name>
<keyword evidence="7" id="KW-0067">ATP-binding</keyword>
<keyword evidence="10" id="KW-0472">Membrane</keyword>
<keyword evidence="3" id="KW-0597">Phosphoprotein</keyword>
<feature type="region of interest" description="Disordered" evidence="9">
    <location>
        <begin position="519"/>
        <end position="596"/>
    </location>
</feature>
<organism evidence="12 13">
    <name type="scientific">Streptomyces niveiscabiei</name>
    <dbReference type="NCBI Taxonomy" id="164115"/>
    <lineage>
        <taxon>Bacteria</taxon>
        <taxon>Bacillati</taxon>
        <taxon>Actinomycetota</taxon>
        <taxon>Actinomycetes</taxon>
        <taxon>Kitasatosporales</taxon>
        <taxon>Streptomycetaceae</taxon>
        <taxon>Streptomyces</taxon>
    </lineage>
</organism>
<protein>
    <recommendedName>
        <fullName evidence="2">histidine kinase</fullName>
        <ecNumber evidence="2">2.7.13.3</ecNumber>
    </recommendedName>
</protein>
<dbReference type="EMBL" id="JBJVNI010000018">
    <property type="protein sequence ID" value="MFM9613170.1"/>
    <property type="molecule type" value="Genomic_DNA"/>
</dbReference>
<feature type="transmembrane region" description="Helical" evidence="10">
    <location>
        <begin position="37"/>
        <end position="57"/>
    </location>
</feature>
<gene>
    <name evidence="12" type="ORF">ACKI18_31330</name>
</gene>
<feature type="domain" description="Signal transduction histidine kinase subgroup 3 dimerisation and phosphoacceptor" evidence="11">
    <location>
        <begin position="195"/>
        <end position="259"/>
    </location>
</feature>
<evidence type="ECO:0000256" key="6">
    <source>
        <dbReference type="ARBA" id="ARBA00022777"/>
    </source>
</evidence>
<feature type="compositionally biased region" description="Gly residues" evidence="9">
    <location>
        <begin position="408"/>
        <end position="424"/>
    </location>
</feature>
<dbReference type="SUPFAM" id="SSF55874">
    <property type="entry name" value="ATPase domain of HSP90 chaperone/DNA topoisomerase II/histidine kinase"/>
    <property type="match status" value="1"/>
</dbReference>
<dbReference type="RefSeq" id="WP_409134784.1">
    <property type="nucleotide sequence ID" value="NZ_JBJVNI010000018.1"/>
</dbReference>
<evidence type="ECO:0000256" key="7">
    <source>
        <dbReference type="ARBA" id="ARBA00022840"/>
    </source>
</evidence>
<keyword evidence="10" id="KW-1133">Transmembrane helix</keyword>
<keyword evidence="10" id="KW-0812">Transmembrane</keyword>
<accession>A0ABW9I1I3</accession>
<evidence type="ECO:0000256" key="4">
    <source>
        <dbReference type="ARBA" id="ARBA00022679"/>
    </source>
</evidence>
<dbReference type="Gene3D" id="1.20.5.1930">
    <property type="match status" value="1"/>
</dbReference>
<keyword evidence="4" id="KW-0808">Transferase</keyword>
<evidence type="ECO:0000259" key="11">
    <source>
        <dbReference type="Pfam" id="PF07730"/>
    </source>
</evidence>
<dbReference type="PANTHER" id="PTHR24421">
    <property type="entry name" value="NITRATE/NITRITE SENSOR PROTEIN NARX-RELATED"/>
    <property type="match status" value="1"/>
</dbReference>
<evidence type="ECO:0000256" key="5">
    <source>
        <dbReference type="ARBA" id="ARBA00022741"/>
    </source>
</evidence>
<evidence type="ECO:0000256" key="9">
    <source>
        <dbReference type="SAM" id="MobiDB-lite"/>
    </source>
</evidence>
<feature type="compositionally biased region" description="Low complexity" evidence="9">
    <location>
        <begin position="425"/>
        <end position="436"/>
    </location>
</feature>
<keyword evidence="8" id="KW-0902">Two-component regulatory system</keyword>
<dbReference type="InterPro" id="IPR011712">
    <property type="entry name" value="Sig_transdc_His_kin_sub3_dim/P"/>
</dbReference>
<feature type="compositionally biased region" description="Low complexity" evidence="9">
    <location>
        <begin position="586"/>
        <end position="596"/>
    </location>
</feature>
<proteinExistence type="predicted"/>
<feature type="compositionally biased region" description="Gly residues" evidence="9">
    <location>
        <begin position="339"/>
        <end position="400"/>
    </location>
</feature>
<keyword evidence="6 12" id="KW-0418">Kinase</keyword>
<evidence type="ECO:0000313" key="13">
    <source>
        <dbReference type="Proteomes" id="UP001631957"/>
    </source>
</evidence>
<evidence type="ECO:0000313" key="12">
    <source>
        <dbReference type="EMBL" id="MFM9613170.1"/>
    </source>
</evidence>
<feature type="compositionally biased region" description="Basic and acidic residues" evidence="9">
    <location>
        <begin position="537"/>
        <end position="560"/>
    </location>
</feature>
<evidence type="ECO:0000256" key="2">
    <source>
        <dbReference type="ARBA" id="ARBA00012438"/>
    </source>
</evidence>
<reference evidence="12 13" key="1">
    <citation type="submission" date="2024-12" db="EMBL/GenBank/DDBJ databases">
        <title>Forecasting of Potato common scab and diversities of Pathogenic streptomyces spp. in china.</title>
        <authorList>
            <person name="Handique U."/>
            <person name="Wu J."/>
        </authorList>
    </citation>
    <scope>NUCLEOTIDE SEQUENCE [LARGE SCALE GENOMIC DNA]</scope>
    <source>
        <strain evidence="12 13">ZRIMU1530</strain>
    </source>
</reference>
<evidence type="ECO:0000256" key="10">
    <source>
        <dbReference type="SAM" id="Phobius"/>
    </source>
</evidence>
<feature type="region of interest" description="Disordered" evidence="9">
    <location>
        <begin position="336"/>
        <end position="482"/>
    </location>
</feature>
<comment type="caution">
    <text evidence="12">The sequence shown here is derived from an EMBL/GenBank/DDBJ whole genome shotgun (WGS) entry which is preliminary data.</text>
</comment>
<dbReference type="InterPro" id="IPR036890">
    <property type="entry name" value="HATPase_C_sf"/>
</dbReference>
<dbReference type="Gene3D" id="3.30.565.10">
    <property type="entry name" value="Histidine kinase-like ATPase, C-terminal domain"/>
    <property type="match status" value="1"/>
</dbReference>
<feature type="transmembrane region" description="Helical" evidence="10">
    <location>
        <begin position="92"/>
        <end position="125"/>
    </location>
</feature>
<keyword evidence="13" id="KW-1185">Reference proteome</keyword>
<evidence type="ECO:0000256" key="8">
    <source>
        <dbReference type="ARBA" id="ARBA00023012"/>
    </source>
</evidence>
<evidence type="ECO:0000256" key="1">
    <source>
        <dbReference type="ARBA" id="ARBA00000085"/>
    </source>
</evidence>
<dbReference type="Pfam" id="PF07730">
    <property type="entry name" value="HisKA_3"/>
    <property type="match status" value="1"/>
</dbReference>
<feature type="transmembrane region" description="Helical" evidence="10">
    <location>
        <begin position="63"/>
        <end position="85"/>
    </location>
</feature>
<dbReference type="GO" id="GO:0016301">
    <property type="term" value="F:kinase activity"/>
    <property type="evidence" value="ECO:0007669"/>
    <property type="project" value="UniProtKB-KW"/>
</dbReference>
<sequence>MIGGVWRRVVGVVRGRAVGGAREFGVRWRADRCGERGGWWVGLDVLVAYLSAVIAIGPSDHTASVFGGGVVERVCAVVWFVAIAGRRFAPGWALWAGAGATVAAAVSGAEVTNVSLASALALALVVRSRPPRRALELAGVPVAGVLLALASDDRAFVPAAVAHGVAWLAGRAGRARDEVTEALRARDGERAVTAERARMARELHDAVGHAVTVMLTHAGAARLTLADGSPPVREALTRIEEVGRAAMTDLDRILGLLTESYDVAADIHNLTDRLPADVPAQLRLPPDGELRGLPAPVAEAVGRVVQESLTNVVRHARPARVVVEVGVGEGRVVVRVTDDGGGGEGVETEGGCGLDARAGGGGEVSGGRGLDARAGGGSEASGGVGPDAGARGGAGAGRGAGPDARVRGGAGASGSAGPGAGTRSGAGASRGAAPDAGTHKGPELSRSTGPDAGAHGDAEASRDAVAGRGARATRRRAGGGRGLRAMRERVAGLGGWVEAGVMEGGRGWRVMAVVPVPTESQRTAPAPPARGHPVGLDADREDGPRLDAGREGKTRLDKPSPRLPPRLPSPSPPPSPSPSPSPPRDTPNSPSEKGIQ</sequence>
<evidence type="ECO:0000256" key="3">
    <source>
        <dbReference type="ARBA" id="ARBA00022553"/>
    </source>
</evidence>